<proteinExistence type="predicted"/>
<dbReference type="InterPro" id="IPR027963">
    <property type="entry name" value="MEIOC"/>
</dbReference>
<protein>
    <submittedName>
        <fullName evidence="2">Uncharacterized protein</fullName>
    </submittedName>
</protein>
<evidence type="ECO:0000313" key="2">
    <source>
        <dbReference type="EMBL" id="PIO28263.1"/>
    </source>
</evidence>
<feature type="region of interest" description="Disordered" evidence="1">
    <location>
        <begin position="712"/>
        <end position="739"/>
    </location>
</feature>
<sequence length="769" mass="85711">VGCMIPSMDNPLLSQLVNGISSPVPPSQSKLYSSWSVCDEETKTPSIADCLEKSSVFTYPDSENRTDVFGLMSNLPEDANKIDAVTDWDSLSRLFPPLWATSDHQNLSDYLPNILPGNVDISHVIGPQAYQEPARKLPDIESLQRGFEDLGLLDSWVSSPETCSPRLEDVFQDLYFENQALELNSSFQPIEWPNQSADGYVKFNGSAANICPSSQKRAKEYSGVHRPTWKNDKGRGKFSRGSPTGQTNYPPGARECWGKETYAKSSGDFSPLCMKPPAFQFNQQFSKTHSFNPTIQKTHYKEGSESYSGFPKVSTFECRENITPQSQKESYAKSPVPCISPNEGFPLASQGHRWLDGEPLGTQKTATSPLPSPASSSLSDGSPTHCPGYFPQPPLPPSAKDGHLNGTTNQIPFSSFIDENQRRGKGFSRTSPSKEGMYWNTAFGYPPNWSPTQPGSGQNNSERLHKLPKRANPQNNGNTDRRGRKTWNMPHGGVKQNPPPCSPFQRKQEPNLGNMSDFVNASFLPPFSLMSDLKQNQNFPPFNPQLFSPTTNMSFPPPFPFSDLIDLFHYEDINQIQPFINDLFCSEIPPPYFPFPAPFNRCRPSRNRSGPANELHLQLEECSELARNFPGNRVSSSYSSAVPRLPTNPSRVDRLVVDEFREQARAVSLVKIMERIRGESLHVNIGLALEHHLEAIHLTQARRKDEIVNAANRQKQGAPRYNNERAISGNKYPPPARKGRPALLPSQATLDDFGHQTAALIGYLCNIFV</sequence>
<feature type="compositionally biased region" description="Basic and acidic residues" evidence="1">
    <location>
        <begin position="221"/>
        <end position="235"/>
    </location>
</feature>
<dbReference type="AlphaFoldDB" id="A0A2G9RM01"/>
<feature type="region of interest" description="Disordered" evidence="1">
    <location>
        <begin position="347"/>
        <end position="501"/>
    </location>
</feature>
<dbReference type="OrthoDB" id="5978002at2759"/>
<organism evidence="2 3">
    <name type="scientific">Aquarana catesbeiana</name>
    <name type="common">American bullfrog</name>
    <name type="synonym">Rana catesbeiana</name>
    <dbReference type="NCBI Taxonomy" id="8400"/>
    <lineage>
        <taxon>Eukaryota</taxon>
        <taxon>Metazoa</taxon>
        <taxon>Chordata</taxon>
        <taxon>Craniata</taxon>
        <taxon>Vertebrata</taxon>
        <taxon>Euteleostomi</taxon>
        <taxon>Amphibia</taxon>
        <taxon>Batrachia</taxon>
        <taxon>Anura</taxon>
        <taxon>Neobatrachia</taxon>
        <taxon>Ranoidea</taxon>
        <taxon>Ranidae</taxon>
        <taxon>Aquarana</taxon>
    </lineage>
</organism>
<dbReference type="Pfam" id="PF15189">
    <property type="entry name" value="MEIOC"/>
    <property type="match status" value="1"/>
</dbReference>
<gene>
    <name evidence="2" type="ORF">AB205_0213490</name>
</gene>
<dbReference type="GO" id="GO:0007141">
    <property type="term" value="P:male meiosis I"/>
    <property type="evidence" value="ECO:0007669"/>
    <property type="project" value="TreeGrafter"/>
</dbReference>
<dbReference type="GO" id="GO:0005634">
    <property type="term" value="C:nucleus"/>
    <property type="evidence" value="ECO:0007669"/>
    <property type="project" value="TreeGrafter"/>
</dbReference>
<feature type="compositionally biased region" description="Low complexity" evidence="1">
    <location>
        <begin position="365"/>
        <end position="379"/>
    </location>
</feature>
<dbReference type="GO" id="GO:0005737">
    <property type="term" value="C:cytoplasm"/>
    <property type="evidence" value="ECO:0007669"/>
    <property type="project" value="TreeGrafter"/>
</dbReference>
<reference evidence="3" key="1">
    <citation type="journal article" date="2017" name="Nat. Commun.">
        <title>The North American bullfrog draft genome provides insight into hormonal regulation of long noncoding RNA.</title>
        <authorList>
            <person name="Hammond S.A."/>
            <person name="Warren R.L."/>
            <person name="Vandervalk B.P."/>
            <person name="Kucuk E."/>
            <person name="Khan H."/>
            <person name="Gibb E.A."/>
            <person name="Pandoh P."/>
            <person name="Kirk H."/>
            <person name="Zhao Y."/>
            <person name="Jones M."/>
            <person name="Mungall A.J."/>
            <person name="Coope R."/>
            <person name="Pleasance S."/>
            <person name="Moore R.A."/>
            <person name="Holt R.A."/>
            <person name="Round J.M."/>
            <person name="Ohora S."/>
            <person name="Walle B.V."/>
            <person name="Veldhoen N."/>
            <person name="Helbing C.C."/>
            <person name="Birol I."/>
        </authorList>
    </citation>
    <scope>NUCLEOTIDE SEQUENCE [LARGE SCALE GENOMIC DNA]</scope>
</reference>
<keyword evidence="3" id="KW-1185">Reference proteome</keyword>
<dbReference type="GO" id="GO:0007144">
    <property type="term" value="P:female meiosis I"/>
    <property type="evidence" value="ECO:0007669"/>
    <property type="project" value="TreeGrafter"/>
</dbReference>
<feature type="compositionally biased region" description="Polar residues" evidence="1">
    <location>
        <begin position="450"/>
        <end position="461"/>
    </location>
</feature>
<dbReference type="PANTHER" id="PTHR33861">
    <property type="entry name" value="PROTEIN CBG18333"/>
    <property type="match status" value="1"/>
</dbReference>
<evidence type="ECO:0000256" key="1">
    <source>
        <dbReference type="SAM" id="MobiDB-lite"/>
    </source>
</evidence>
<feature type="region of interest" description="Disordered" evidence="1">
    <location>
        <begin position="221"/>
        <end position="252"/>
    </location>
</feature>
<evidence type="ECO:0000313" key="3">
    <source>
        <dbReference type="Proteomes" id="UP000228934"/>
    </source>
</evidence>
<name>A0A2G9RM01_AQUCT</name>
<dbReference type="EMBL" id="KV941792">
    <property type="protein sequence ID" value="PIO28263.1"/>
    <property type="molecule type" value="Genomic_DNA"/>
</dbReference>
<dbReference type="Proteomes" id="UP000228934">
    <property type="component" value="Unassembled WGS sequence"/>
</dbReference>
<feature type="non-terminal residue" evidence="2">
    <location>
        <position position="1"/>
    </location>
</feature>
<dbReference type="PANTHER" id="PTHR33861:SF4">
    <property type="entry name" value="MEIOSIS-SPECIFIC COILED-COIL DOMAIN-CONTAINING PROTEIN MEIOC"/>
    <property type="match status" value="1"/>
</dbReference>
<dbReference type="GO" id="GO:0048255">
    <property type="term" value="P:mRNA stabilization"/>
    <property type="evidence" value="ECO:0007669"/>
    <property type="project" value="TreeGrafter"/>
</dbReference>
<accession>A0A2G9RM01</accession>